<reference evidence="1 2" key="1">
    <citation type="journal article" date="2016" name="Nat. Commun.">
        <title>Thousands of microbial genomes shed light on interconnected biogeochemical processes in an aquifer system.</title>
        <authorList>
            <person name="Anantharaman K."/>
            <person name="Brown C.T."/>
            <person name="Hug L.A."/>
            <person name="Sharon I."/>
            <person name="Castelle C.J."/>
            <person name="Probst A.J."/>
            <person name="Thomas B.C."/>
            <person name="Singh A."/>
            <person name="Wilkins M.J."/>
            <person name="Karaoz U."/>
            <person name="Brodie E.L."/>
            <person name="Williams K.H."/>
            <person name="Hubbard S.S."/>
            <person name="Banfield J.F."/>
        </authorList>
    </citation>
    <scope>NUCLEOTIDE SEQUENCE [LARGE SCALE GENOMIC DNA]</scope>
</reference>
<dbReference type="Proteomes" id="UP000179014">
    <property type="component" value="Unassembled WGS sequence"/>
</dbReference>
<gene>
    <name evidence="1" type="ORF">A2118_00895</name>
</gene>
<evidence type="ECO:0000313" key="2">
    <source>
        <dbReference type="Proteomes" id="UP000179014"/>
    </source>
</evidence>
<dbReference type="EMBL" id="MFKN01000028">
    <property type="protein sequence ID" value="OGG40580.1"/>
    <property type="molecule type" value="Genomic_DNA"/>
</dbReference>
<comment type="caution">
    <text evidence="1">The sequence shown here is derived from an EMBL/GenBank/DDBJ whole genome shotgun (WGS) entry which is preliminary data.</text>
</comment>
<protein>
    <submittedName>
        <fullName evidence="1">Uncharacterized protein</fullName>
    </submittedName>
</protein>
<dbReference type="AlphaFoldDB" id="A0A1F6BUJ4"/>
<evidence type="ECO:0000313" key="1">
    <source>
        <dbReference type="EMBL" id="OGG40580.1"/>
    </source>
</evidence>
<name>A0A1F6BUJ4_9BACT</name>
<organism evidence="1 2">
    <name type="scientific">Candidatus Kaiserbacteria bacterium GWA2_50_9</name>
    <dbReference type="NCBI Taxonomy" id="1798474"/>
    <lineage>
        <taxon>Bacteria</taxon>
        <taxon>Candidatus Kaiseribacteriota</taxon>
    </lineage>
</organism>
<sequence>MTHRNETEYQNIVKAKLELLYSEVEVQWRPFRGEGRGIYAPIVDIAVGPFAIEAQYGNRYAELLTETHDFIDRLIEKHNANVEDDDEQTSFRRVGRFNRNARCLLCIEIEDSGGRKHCLGDLVNASALGRIGLLVARSKKTLKVFLRQRVYLNYLKSVRKNTFRTDNALVLTEAQFDECLDAIGKRTAPSP</sequence>
<accession>A0A1F6BUJ4</accession>
<proteinExistence type="predicted"/>
<dbReference type="STRING" id="1798474.A2118_00895"/>